<dbReference type="EMBL" id="UINC01020084">
    <property type="protein sequence ID" value="SVA84679.1"/>
    <property type="molecule type" value="Genomic_DNA"/>
</dbReference>
<protein>
    <recommendedName>
        <fullName evidence="3">DUF998 domain-containing protein</fullName>
    </recommendedName>
</protein>
<dbReference type="AlphaFoldDB" id="A0A381Z653"/>
<evidence type="ECO:0008006" key="3">
    <source>
        <dbReference type="Google" id="ProtNLM"/>
    </source>
</evidence>
<keyword evidence="1" id="KW-0812">Transmembrane</keyword>
<gene>
    <name evidence="2" type="ORF">METZ01_LOCUS137533</name>
</gene>
<evidence type="ECO:0000313" key="2">
    <source>
        <dbReference type="EMBL" id="SVA84679.1"/>
    </source>
</evidence>
<feature type="transmembrane region" description="Helical" evidence="1">
    <location>
        <begin position="90"/>
        <end position="111"/>
    </location>
</feature>
<reference evidence="2" key="1">
    <citation type="submission" date="2018-05" db="EMBL/GenBank/DDBJ databases">
        <authorList>
            <person name="Lanie J.A."/>
            <person name="Ng W.-L."/>
            <person name="Kazmierczak K.M."/>
            <person name="Andrzejewski T.M."/>
            <person name="Davidsen T.M."/>
            <person name="Wayne K.J."/>
            <person name="Tettelin H."/>
            <person name="Glass J.I."/>
            <person name="Rusch D."/>
            <person name="Podicherti R."/>
            <person name="Tsui H.-C.T."/>
            <person name="Winkler M.E."/>
        </authorList>
    </citation>
    <scope>NUCLEOTIDE SEQUENCE</scope>
</reference>
<proteinExistence type="predicted"/>
<sequence>MGDISINKLGGLSLIVGPVVGLVFYFIQQFGVIGSNADPAIGSEVVPKLMANATLATITAIGITVGLIILLHGIVNLVRESGDALSSLGVKFVIVGTVGWVVSSAITAAIAGGDASTGGLYGASLGINQFSAIVWSLGFLLAVLGISGRDYINKNVAYVVALVALVSLVTAVIGGVDSGTLQTMNLIGGICYIIFTLWSIWLGKDMLARD</sequence>
<name>A0A381Z653_9ZZZZ</name>
<keyword evidence="1" id="KW-1133">Transmembrane helix</keyword>
<feature type="transmembrane region" description="Helical" evidence="1">
    <location>
        <begin position="12"/>
        <end position="33"/>
    </location>
</feature>
<keyword evidence="1" id="KW-0472">Membrane</keyword>
<feature type="transmembrane region" description="Helical" evidence="1">
    <location>
        <begin position="53"/>
        <end position="78"/>
    </location>
</feature>
<organism evidence="2">
    <name type="scientific">marine metagenome</name>
    <dbReference type="NCBI Taxonomy" id="408172"/>
    <lineage>
        <taxon>unclassified sequences</taxon>
        <taxon>metagenomes</taxon>
        <taxon>ecological metagenomes</taxon>
    </lineage>
</organism>
<feature type="transmembrane region" description="Helical" evidence="1">
    <location>
        <begin position="182"/>
        <end position="202"/>
    </location>
</feature>
<feature type="transmembrane region" description="Helical" evidence="1">
    <location>
        <begin position="123"/>
        <end position="144"/>
    </location>
</feature>
<accession>A0A381Z653</accession>
<evidence type="ECO:0000256" key="1">
    <source>
        <dbReference type="SAM" id="Phobius"/>
    </source>
</evidence>
<feature type="transmembrane region" description="Helical" evidence="1">
    <location>
        <begin position="156"/>
        <end position="176"/>
    </location>
</feature>